<dbReference type="PANTHER" id="PTHR24198:SF165">
    <property type="entry name" value="ANKYRIN REPEAT-CONTAINING PROTEIN-RELATED"/>
    <property type="match status" value="1"/>
</dbReference>
<feature type="non-terminal residue" evidence="4">
    <location>
        <position position="1"/>
    </location>
</feature>
<dbReference type="VEuPathDB" id="FungiDB:A1O9_07775"/>
<organism evidence="4 5">
    <name type="scientific">Exophiala aquamarina CBS 119918</name>
    <dbReference type="NCBI Taxonomy" id="1182545"/>
    <lineage>
        <taxon>Eukaryota</taxon>
        <taxon>Fungi</taxon>
        <taxon>Dikarya</taxon>
        <taxon>Ascomycota</taxon>
        <taxon>Pezizomycotina</taxon>
        <taxon>Eurotiomycetes</taxon>
        <taxon>Chaetothyriomycetidae</taxon>
        <taxon>Chaetothyriales</taxon>
        <taxon>Herpotrichiellaceae</taxon>
        <taxon>Exophiala</taxon>
    </lineage>
</organism>
<gene>
    <name evidence="4" type="ORF">A1O9_07775</name>
</gene>
<evidence type="ECO:0000313" key="4">
    <source>
        <dbReference type="EMBL" id="KEF56194.1"/>
    </source>
</evidence>
<dbReference type="GeneID" id="25282688"/>
<feature type="repeat" description="ANK" evidence="3">
    <location>
        <begin position="32"/>
        <end position="67"/>
    </location>
</feature>
<sequence length="144" mass="15437">RFTLYFAAEQGNEALVKFLLGKGVNTNEQFPSGDCALIAAASSNSPSHKSVMRLLVDSGANVNPKRPVMNQSPPIWTPLQAASYAGNMFEVKLLLRHQADIHADAGVVHFDRPALPKSFTALSAATYHGHTGIVRLLLEAGAKV</sequence>
<feature type="repeat" description="ANK" evidence="3">
    <location>
        <begin position="1"/>
        <end position="27"/>
    </location>
</feature>
<reference evidence="4 5" key="1">
    <citation type="submission" date="2013-03" db="EMBL/GenBank/DDBJ databases">
        <title>The Genome Sequence of Exophiala aquamarina CBS 119918.</title>
        <authorList>
            <consortium name="The Broad Institute Genomics Platform"/>
            <person name="Cuomo C."/>
            <person name="de Hoog S."/>
            <person name="Gorbushina A."/>
            <person name="Walker B."/>
            <person name="Young S.K."/>
            <person name="Zeng Q."/>
            <person name="Gargeya S."/>
            <person name="Fitzgerald M."/>
            <person name="Haas B."/>
            <person name="Abouelleil A."/>
            <person name="Allen A.W."/>
            <person name="Alvarado L."/>
            <person name="Arachchi H.M."/>
            <person name="Berlin A.M."/>
            <person name="Chapman S.B."/>
            <person name="Gainer-Dewar J."/>
            <person name="Goldberg J."/>
            <person name="Griggs A."/>
            <person name="Gujja S."/>
            <person name="Hansen M."/>
            <person name="Howarth C."/>
            <person name="Imamovic A."/>
            <person name="Ireland A."/>
            <person name="Larimer J."/>
            <person name="McCowan C."/>
            <person name="Murphy C."/>
            <person name="Pearson M."/>
            <person name="Poon T.W."/>
            <person name="Priest M."/>
            <person name="Roberts A."/>
            <person name="Saif S."/>
            <person name="Shea T."/>
            <person name="Sisk P."/>
            <person name="Sykes S."/>
            <person name="Wortman J."/>
            <person name="Nusbaum C."/>
            <person name="Birren B."/>
        </authorList>
    </citation>
    <scope>NUCLEOTIDE SEQUENCE [LARGE SCALE GENOMIC DNA]</scope>
    <source>
        <strain evidence="4 5">CBS 119918</strain>
    </source>
</reference>
<accession>A0A072P7U9</accession>
<evidence type="ECO:0000256" key="3">
    <source>
        <dbReference type="PROSITE-ProRule" id="PRU00023"/>
    </source>
</evidence>
<evidence type="ECO:0000256" key="1">
    <source>
        <dbReference type="ARBA" id="ARBA00022737"/>
    </source>
</evidence>
<dbReference type="EMBL" id="AMGV01000006">
    <property type="protein sequence ID" value="KEF56194.1"/>
    <property type="molecule type" value="Genomic_DNA"/>
</dbReference>
<evidence type="ECO:0000313" key="5">
    <source>
        <dbReference type="Proteomes" id="UP000027920"/>
    </source>
</evidence>
<protein>
    <submittedName>
        <fullName evidence="4">Uncharacterized protein</fullName>
    </submittedName>
</protein>
<dbReference type="HOGENOM" id="CLU_1801043_0_0_1"/>
<keyword evidence="5" id="KW-1185">Reference proteome</keyword>
<dbReference type="PROSITE" id="PS50088">
    <property type="entry name" value="ANK_REPEAT"/>
    <property type="match status" value="3"/>
</dbReference>
<feature type="repeat" description="ANK" evidence="3">
    <location>
        <begin position="117"/>
        <end position="144"/>
    </location>
</feature>
<dbReference type="Proteomes" id="UP000027920">
    <property type="component" value="Unassembled WGS sequence"/>
</dbReference>
<dbReference type="SMART" id="SM00248">
    <property type="entry name" value="ANK"/>
    <property type="match status" value="4"/>
</dbReference>
<dbReference type="RefSeq" id="XP_013258784.1">
    <property type="nucleotide sequence ID" value="XM_013403330.1"/>
</dbReference>
<dbReference type="AlphaFoldDB" id="A0A072P7U9"/>
<evidence type="ECO:0000256" key="2">
    <source>
        <dbReference type="ARBA" id="ARBA00023043"/>
    </source>
</evidence>
<name>A0A072P7U9_9EURO</name>
<keyword evidence="1" id="KW-0677">Repeat</keyword>
<dbReference type="InterPro" id="IPR036770">
    <property type="entry name" value="Ankyrin_rpt-contain_sf"/>
</dbReference>
<proteinExistence type="predicted"/>
<dbReference type="OrthoDB" id="366390at2759"/>
<keyword evidence="2 3" id="KW-0040">ANK repeat</keyword>
<dbReference type="STRING" id="1182545.A0A072P7U9"/>
<comment type="caution">
    <text evidence="4">The sequence shown here is derived from an EMBL/GenBank/DDBJ whole genome shotgun (WGS) entry which is preliminary data.</text>
</comment>
<dbReference type="PROSITE" id="PS50297">
    <property type="entry name" value="ANK_REP_REGION"/>
    <property type="match status" value="2"/>
</dbReference>
<dbReference type="PANTHER" id="PTHR24198">
    <property type="entry name" value="ANKYRIN REPEAT AND PROTEIN KINASE DOMAIN-CONTAINING PROTEIN"/>
    <property type="match status" value="1"/>
</dbReference>
<feature type="non-terminal residue" evidence="4">
    <location>
        <position position="144"/>
    </location>
</feature>
<dbReference type="Gene3D" id="1.25.40.20">
    <property type="entry name" value="Ankyrin repeat-containing domain"/>
    <property type="match status" value="2"/>
</dbReference>
<dbReference type="Pfam" id="PF12796">
    <property type="entry name" value="Ank_2"/>
    <property type="match status" value="2"/>
</dbReference>
<dbReference type="SUPFAM" id="SSF48403">
    <property type="entry name" value="Ankyrin repeat"/>
    <property type="match status" value="1"/>
</dbReference>
<dbReference type="InterPro" id="IPR002110">
    <property type="entry name" value="Ankyrin_rpt"/>
</dbReference>